<dbReference type="KEGG" id="psuu:Psuf_044710"/>
<dbReference type="PANTHER" id="PTHR43806:SF11">
    <property type="entry name" value="CEREVISIN-RELATED"/>
    <property type="match status" value="1"/>
</dbReference>
<dbReference type="InterPro" id="IPR050131">
    <property type="entry name" value="Peptidase_S8_subtilisin-like"/>
</dbReference>
<evidence type="ECO:0000313" key="8">
    <source>
        <dbReference type="Proteomes" id="UP000503011"/>
    </source>
</evidence>
<dbReference type="RefSeq" id="WP_173158745.1">
    <property type="nucleotide sequence ID" value="NZ_AP022871.1"/>
</dbReference>
<feature type="domain" description="Peptidase S8/S53" evidence="6">
    <location>
        <begin position="35"/>
        <end position="258"/>
    </location>
</feature>
<keyword evidence="2" id="KW-0645">Protease</keyword>
<dbReference type="GO" id="GO:0004252">
    <property type="term" value="F:serine-type endopeptidase activity"/>
    <property type="evidence" value="ECO:0007669"/>
    <property type="project" value="InterPro"/>
</dbReference>
<dbReference type="GO" id="GO:0006508">
    <property type="term" value="P:proteolysis"/>
    <property type="evidence" value="ECO:0007669"/>
    <property type="project" value="UniProtKB-KW"/>
</dbReference>
<reference evidence="7 8" key="2">
    <citation type="submission" date="2020-03" db="EMBL/GenBank/DDBJ databases">
        <authorList>
            <person name="Ichikawa N."/>
            <person name="Kimura A."/>
            <person name="Kitahashi Y."/>
            <person name="Uohara A."/>
        </authorList>
    </citation>
    <scope>NUCLEOTIDE SEQUENCE [LARGE SCALE GENOMIC DNA]</scope>
    <source>
        <strain evidence="7 8">NBRC 105367</strain>
    </source>
</reference>
<evidence type="ECO:0000256" key="2">
    <source>
        <dbReference type="ARBA" id="ARBA00022670"/>
    </source>
</evidence>
<dbReference type="PANTHER" id="PTHR43806">
    <property type="entry name" value="PEPTIDASE S8"/>
    <property type="match status" value="1"/>
</dbReference>
<evidence type="ECO:0000256" key="5">
    <source>
        <dbReference type="PROSITE-ProRule" id="PRU01240"/>
    </source>
</evidence>
<dbReference type="InterPro" id="IPR000209">
    <property type="entry name" value="Peptidase_S8/S53_dom"/>
</dbReference>
<dbReference type="AlphaFoldDB" id="A0A6F8YMG4"/>
<evidence type="ECO:0000256" key="3">
    <source>
        <dbReference type="ARBA" id="ARBA00022801"/>
    </source>
</evidence>
<dbReference type="Gene3D" id="3.40.50.200">
    <property type="entry name" value="Peptidase S8/S53 domain"/>
    <property type="match status" value="1"/>
</dbReference>
<comment type="similarity">
    <text evidence="1 5">Belongs to the peptidase S8 family.</text>
</comment>
<keyword evidence="3" id="KW-0378">Hydrolase</keyword>
<dbReference type="Pfam" id="PF00082">
    <property type="entry name" value="Peptidase_S8"/>
    <property type="match status" value="1"/>
</dbReference>
<sequence length="284" mass="29429">MLDPINALTGDPGTALDTTGDVIGPLDGMRDPLAGHGTFICGLVRQTCPDADILPVQVIHSDGVIVESELLAALQTLRELARKFAAGEAGGQAIDIISLSLGFYHESAEDDAYMSLLYEEIRNLAELGVAVVAAAGNDATARPMFPAAYALQPEGVEAPVVPVSSVGALNPNGSIALFSNTGAWVSHWEPGAAVVSTMPKFDHAMAPGAAVMDPFHGRSRENIDPDDFGGGFAISSGTSFAAPILAGRIARALIAENGVGSLMTTESDPVKRMERAIEAAQPQP</sequence>
<gene>
    <name evidence="7" type="ORF">Psuf_044710</name>
</gene>
<keyword evidence="8" id="KW-1185">Reference proteome</keyword>
<evidence type="ECO:0000256" key="4">
    <source>
        <dbReference type="ARBA" id="ARBA00022825"/>
    </source>
</evidence>
<dbReference type="GO" id="GO:0005615">
    <property type="term" value="C:extracellular space"/>
    <property type="evidence" value="ECO:0007669"/>
    <property type="project" value="TreeGrafter"/>
</dbReference>
<evidence type="ECO:0000259" key="6">
    <source>
        <dbReference type="Pfam" id="PF00082"/>
    </source>
</evidence>
<keyword evidence="4" id="KW-0720">Serine protease</keyword>
<accession>A0A6F8YMG4</accession>
<dbReference type="SUPFAM" id="SSF52743">
    <property type="entry name" value="Subtilisin-like"/>
    <property type="match status" value="1"/>
</dbReference>
<organism evidence="7 8">
    <name type="scientific">Phytohabitans suffuscus</name>
    <dbReference type="NCBI Taxonomy" id="624315"/>
    <lineage>
        <taxon>Bacteria</taxon>
        <taxon>Bacillati</taxon>
        <taxon>Actinomycetota</taxon>
        <taxon>Actinomycetes</taxon>
        <taxon>Micromonosporales</taxon>
        <taxon>Micromonosporaceae</taxon>
    </lineage>
</organism>
<dbReference type="Proteomes" id="UP000503011">
    <property type="component" value="Chromosome"/>
</dbReference>
<evidence type="ECO:0000256" key="1">
    <source>
        <dbReference type="ARBA" id="ARBA00011073"/>
    </source>
</evidence>
<name>A0A6F8YMG4_9ACTN</name>
<dbReference type="EMBL" id="AP022871">
    <property type="protein sequence ID" value="BCB87158.1"/>
    <property type="molecule type" value="Genomic_DNA"/>
</dbReference>
<proteinExistence type="inferred from homology"/>
<protein>
    <recommendedName>
        <fullName evidence="6">Peptidase S8/S53 domain-containing protein</fullName>
    </recommendedName>
</protein>
<reference evidence="7 8" key="1">
    <citation type="submission" date="2020-03" db="EMBL/GenBank/DDBJ databases">
        <title>Whole genome shotgun sequence of Phytohabitans suffuscus NBRC 105367.</title>
        <authorList>
            <person name="Komaki H."/>
            <person name="Tamura T."/>
        </authorList>
    </citation>
    <scope>NUCLEOTIDE SEQUENCE [LARGE SCALE GENOMIC DNA]</scope>
    <source>
        <strain evidence="7 8">NBRC 105367</strain>
    </source>
</reference>
<evidence type="ECO:0000313" key="7">
    <source>
        <dbReference type="EMBL" id="BCB87158.1"/>
    </source>
</evidence>
<comment type="caution">
    <text evidence="5">Lacks conserved residue(s) required for the propagation of feature annotation.</text>
</comment>
<dbReference type="InterPro" id="IPR036852">
    <property type="entry name" value="Peptidase_S8/S53_dom_sf"/>
</dbReference>
<dbReference type="PROSITE" id="PS51892">
    <property type="entry name" value="SUBTILASE"/>
    <property type="match status" value="1"/>
</dbReference>